<comment type="subcellular location">
    <subcellularLocation>
        <location evidence="1 7">Cell membrane</location>
        <topology evidence="1 7">Multi-pass membrane protein</topology>
    </subcellularLocation>
</comment>
<reference evidence="9 10" key="1">
    <citation type="submission" date="2017-06" db="EMBL/GenBank/DDBJ databases">
        <title>Investigating the central metabolism of Clostridium thermosuccinogenes.</title>
        <authorList>
            <person name="Koendjbiharie J.G."/>
            <person name="van Kranenburg R."/>
        </authorList>
    </citation>
    <scope>NUCLEOTIDE SEQUENCE [LARGE SCALE GENOMIC DNA]</scope>
    <source>
        <strain evidence="9 10">DSM 5806</strain>
    </source>
</reference>
<dbReference type="InterPro" id="IPR050809">
    <property type="entry name" value="UgpAE/MalFG_permease"/>
</dbReference>
<dbReference type="GO" id="GO:0055085">
    <property type="term" value="P:transmembrane transport"/>
    <property type="evidence" value="ECO:0007669"/>
    <property type="project" value="InterPro"/>
</dbReference>
<dbReference type="PANTHER" id="PTHR43227">
    <property type="entry name" value="BLL4140 PROTEIN"/>
    <property type="match status" value="1"/>
</dbReference>
<dbReference type="RefSeq" id="WP_103081834.1">
    <property type="nucleotide sequence ID" value="NZ_CP021850.1"/>
</dbReference>
<evidence type="ECO:0000313" key="9">
    <source>
        <dbReference type="EMBL" id="PNT98370.1"/>
    </source>
</evidence>
<feature type="transmembrane region" description="Helical" evidence="7">
    <location>
        <begin position="98"/>
        <end position="119"/>
    </location>
</feature>
<dbReference type="GO" id="GO:0005886">
    <property type="term" value="C:plasma membrane"/>
    <property type="evidence" value="ECO:0007669"/>
    <property type="project" value="UniProtKB-SubCell"/>
</dbReference>
<feature type="transmembrane region" description="Helical" evidence="7">
    <location>
        <begin position="30"/>
        <end position="57"/>
    </location>
</feature>
<keyword evidence="5 7" id="KW-1133">Transmembrane helix</keyword>
<accession>A0A2K2FCW4</accession>
<dbReference type="Pfam" id="PF00528">
    <property type="entry name" value="BPD_transp_1"/>
    <property type="match status" value="1"/>
</dbReference>
<dbReference type="PANTHER" id="PTHR43227:SF11">
    <property type="entry name" value="BLL4140 PROTEIN"/>
    <property type="match status" value="1"/>
</dbReference>
<dbReference type="PROSITE" id="PS50928">
    <property type="entry name" value="ABC_TM1"/>
    <property type="match status" value="1"/>
</dbReference>
<dbReference type="AlphaFoldDB" id="A0A2K2FCW4"/>
<feature type="domain" description="ABC transmembrane type-1" evidence="8">
    <location>
        <begin position="94"/>
        <end position="310"/>
    </location>
</feature>
<evidence type="ECO:0000256" key="5">
    <source>
        <dbReference type="ARBA" id="ARBA00022989"/>
    </source>
</evidence>
<evidence type="ECO:0000256" key="7">
    <source>
        <dbReference type="RuleBase" id="RU363032"/>
    </source>
</evidence>
<evidence type="ECO:0000256" key="2">
    <source>
        <dbReference type="ARBA" id="ARBA00022448"/>
    </source>
</evidence>
<dbReference type="CDD" id="cd06261">
    <property type="entry name" value="TM_PBP2"/>
    <property type="match status" value="1"/>
</dbReference>
<dbReference type="EMBL" id="NIOJ01000028">
    <property type="protein sequence ID" value="PNT98370.1"/>
    <property type="molecule type" value="Genomic_DNA"/>
</dbReference>
<keyword evidence="6 7" id="KW-0472">Membrane</keyword>
<dbReference type="Gene3D" id="1.10.3720.10">
    <property type="entry name" value="MetI-like"/>
    <property type="match status" value="1"/>
</dbReference>
<dbReference type="SUPFAM" id="SSF161098">
    <property type="entry name" value="MetI-like"/>
    <property type="match status" value="1"/>
</dbReference>
<gene>
    <name evidence="9" type="ORF">CDQ84_11205</name>
</gene>
<evidence type="ECO:0000259" key="8">
    <source>
        <dbReference type="PROSITE" id="PS50928"/>
    </source>
</evidence>
<name>A0A2K2FCW4_9CLOT</name>
<keyword evidence="2 7" id="KW-0813">Transport</keyword>
<feature type="transmembrane region" description="Helical" evidence="7">
    <location>
        <begin position="183"/>
        <end position="208"/>
    </location>
</feature>
<proteinExistence type="inferred from homology"/>
<evidence type="ECO:0000256" key="4">
    <source>
        <dbReference type="ARBA" id="ARBA00022692"/>
    </source>
</evidence>
<dbReference type="Proteomes" id="UP000236151">
    <property type="component" value="Unassembled WGS sequence"/>
</dbReference>
<keyword evidence="3" id="KW-1003">Cell membrane</keyword>
<evidence type="ECO:0000313" key="10">
    <source>
        <dbReference type="Proteomes" id="UP000236151"/>
    </source>
</evidence>
<keyword evidence="4 7" id="KW-0812">Transmembrane</keyword>
<feature type="transmembrane region" description="Helical" evidence="7">
    <location>
        <begin position="288"/>
        <end position="314"/>
    </location>
</feature>
<dbReference type="InterPro" id="IPR000515">
    <property type="entry name" value="MetI-like"/>
</dbReference>
<evidence type="ECO:0000256" key="1">
    <source>
        <dbReference type="ARBA" id="ARBA00004651"/>
    </source>
</evidence>
<feature type="transmembrane region" description="Helical" evidence="7">
    <location>
        <begin position="229"/>
        <end position="253"/>
    </location>
</feature>
<feature type="transmembrane region" description="Helical" evidence="7">
    <location>
        <begin position="140"/>
        <end position="163"/>
    </location>
</feature>
<keyword evidence="10" id="KW-1185">Reference proteome</keyword>
<organism evidence="9 10">
    <name type="scientific">Clostridium thermosuccinogenes</name>
    <dbReference type="NCBI Taxonomy" id="84032"/>
    <lineage>
        <taxon>Bacteria</taxon>
        <taxon>Bacillati</taxon>
        <taxon>Bacillota</taxon>
        <taxon>Clostridia</taxon>
        <taxon>Eubacteriales</taxon>
        <taxon>Clostridiaceae</taxon>
        <taxon>Clostridium</taxon>
    </lineage>
</organism>
<dbReference type="InterPro" id="IPR035906">
    <property type="entry name" value="MetI-like_sf"/>
</dbReference>
<dbReference type="OrthoDB" id="2027140at2"/>
<dbReference type="KEGG" id="cthd:CDO33_20310"/>
<evidence type="ECO:0000256" key="3">
    <source>
        <dbReference type="ARBA" id="ARBA00022475"/>
    </source>
</evidence>
<protein>
    <submittedName>
        <fullName evidence="9">Protein lplB</fullName>
    </submittedName>
</protein>
<sequence>MSVELGNTVSLNRTKIHKNSLKSRILKHKYLYILILPGIIWALVFCYAPIYGLYMAFINYIPESNFFQSFIRSEFVGLDWFKFFFQTGDFLRILRNTLATSVLTLVISFPAPIILALVLNECRALIFKRMVQTVSYLPHFISWVITANIFLTMMSSGGVINQLLMSMGLTKEPIMFFQDGKLFWLLLAIANTWKGMGYSSIIYLAAITSINDELYAAASIDGANRWQRMIYITLPSIMPTAAVMLVLSVGGLLNAGFEQQLLMGNPTILEYSDVIDTYSYRYGFGSGMYSYGAAVGLFKSLVNFILLMITNFIVTKIRGRTLL</sequence>
<comment type="similarity">
    <text evidence="7">Belongs to the binding-protein-dependent transport system permease family.</text>
</comment>
<evidence type="ECO:0000256" key="6">
    <source>
        <dbReference type="ARBA" id="ARBA00023136"/>
    </source>
</evidence>
<comment type="caution">
    <text evidence="9">The sequence shown here is derived from an EMBL/GenBank/DDBJ whole genome shotgun (WGS) entry which is preliminary data.</text>
</comment>